<organism evidence="8 9">
    <name type="scientific">Drosophila hydei</name>
    <name type="common">Fruit fly</name>
    <dbReference type="NCBI Taxonomy" id="7224"/>
    <lineage>
        <taxon>Eukaryota</taxon>
        <taxon>Metazoa</taxon>
        <taxon>Ecdysozoa</taxon>
        <taxon>Arthropoda</taxon>
        <taxon>Hexapoda</taxon>
        <taxon>Insecta</taxon>
        <taxon>Pterygota</taxon>
        <taxon>Neoptera</taxon>
        <taxon>Endopterygota</taxon>
        <taxon>Diptera</taxon>
        <taxon>Brachycera</taxon>
        <taxon>Muscomorpha</taxon>
        <taxon>Ephydroidea</taxon>
        <taxon>Drosophilidae</taxon>
        <taxon>Drosophila</taxon>
    </lineage>
</organism>
<keyword evidence="8" id="KW-1185">Reference proteome</keyword>
<dbReference type="GO" id="GO:0005634">
    <property type="term" value="C:nucleus"/>
    <property type="evidence" value="ECO:0007669"/>
    <property type="project" value="UniProtKB-SubCell"/>
</dbReference>
<evidence type="ECO:0000256" key="6">
    <source>
        <dbReference type="SAM" id="MobiDB-lite"/>
    </source>
</evidence>
<comment type="subcellular location">
    <subcellularLocation>
        <location evidence="1">Nucleus</location>
    </subcellularLocation>
</comment>
<dbReference type="OMA" id="KIAFTMC"/>
<evidence type="ECO:0000256" key="3">
    <source>
        <dbReference type="ARBA" id="ARBA00023242"/>
    </source>
</evidence>
<dbReference type="PANTHER" id="PTHR23196:SF1">
    <property type="entry name" value="PAX-INTERACTING PROTEIN 1"/>
    <property type="match status" value="1"/>
</dbReference>
<feature type="compositionally biased region" description="Polar residues" evidence="6">
    <location>
        <begin position="876"/>
        <end position="895"/>
    </location>
</feature>
<evidence type="ECO:0000256" key="4">
    <source>
        <dbReference type="ARBA" id="ARBA00023858"/>
    </source>
</evidence>
<dbReference type="InterPro" id="IPR051579">
    <property type="entry name" value="DDR_Transcriptional_Reg"/>
</dbReference>
<sequence length="1111" mass="122682">MVTIIVDIVNNKAVKLEPNIIYRVGRRLGLEFSIEDESVELAHATIALLAGGIVRLAAVNGDVFVNNLKTGLEIKSISEADAINGHIDLRFGNVTAKLRFNDAKRLDNEESNDTSGFDEDTRRDKSTNITGDSFNIPESEPQSVNNTGITDSFIIPEAQAICFDRSARVSKQSKISLGDDILIPETQDVLLNAGNNPVLMNHELDIISEDDCSEFGTQIRICTQEFNEINEDAIDDFDSSLVLGDGPMYVLPPARQSKDNTGADSDMSALNWSASNSKCTALNSTKADDSLSRGDICLTPDLSLPGKSSEDLIEDVCTPDIFDVLNTERNERLGSCTPDLNLPSTVLSSPSIKVVDKPKQSAVDSIETPDSMPAELLDNSHCIATHAVPAANLTQERKSSTSDDNLEDFIATQAFVRPRAPVSQSKEFTVTRLSITAQIHNHNEDFIETQAFPTKETTSDILSNIAQGNLEDFIETQAFIKPSRTSEAALNQTVDTILKITAKIGDNTEDMLETQLFISPATNSDKTSANENDAEYLKVPSSVKMGDELDKELSQLIALSSSDEDEQYFIEQFNNTVENCINKIQQPKTSGNVQKDQQQLENNTGRKRSSRSESPAALPCKRGRTRQISKSAVASEIEENNVEVPPIENRTRLKRSLTANADPPLKKTRGKTSELISESASDAKAQKIKASNQKDSIEGRLRGRARGSKNTTQESENISSEVKVVAKTAKKQIELANEAASCSKESKTRKSKQKNDSSNDQPDVIHDIQPISSRTRRRSQLIDIIEETGKDVVKNKKDASKEDETLIPRKELRHPVKAPAKKNKAGNAHSTNEADSPKPKSKTDDKKEVSSEPSIRALRNNRVLLEAVEGQMKDGPTTSSNAQTMNARRNKVSSRNPVTEINDYIKKIKRSRKIRLALSMCNQAALTSVMAALKNAIEVTNDPVECDLVIMDRGERTYKFLIGVAGNKPILSSQWLYAMKQTCSISVESEHIFKDDKFEQMFKFQPLSVFETPSLLKGLDFMIGEGIQPSAKDMKAIIECAGGTVHTKVPSIASKNKLYVIASKQDKHVWQLLRNYKNVQYIKTEGVMQALVQHKVELLNEHKLNFLEISK</sequence>
<feature type="domain" description="BRCT" evidence="7">
    <location>
        <begin position="1011"/>
        <end position="1104"/>
    </location>
</feature>
<keyword evidence="3" id="KW-0539">Nucleus</keyword>
<dbReference type="CDD" id="cd18432">
    <property type="entry name" value="BRCT_PAXIP1_rpt6_like"/>
    <property type="match status" value="1"/>
</dbReference>
<dbReference type="AlphaFoldDB" id="A0A6J1M748"/>
<dbReference type="InterPro" id="IPR040513">
    <property type="entry name" value="MU2_FHA"/>
</dbReference>
<dbReference type="PROSITE" id="PS50172">
    <property type="entry name" value="BRCT"/>
    <property type="match status" value="1"/>
</dbReference>
<feature type="region of interest" description="Disordered" evidence="6">
    <location>
        <begin position="737"/>
        <end position="776"/>
    </location>
</feature>
<reference evidence="9" key="1">
    <citation type="submission" date="2025-08" db="UniProtKB">
        <authorList>
            <consortium name="RefSeq"/>
        </authorList>
    </citation>
    <scope>IDENTIFICATION</scope>
    <source>
        <strain evidence="9">15085-1641.00</strain>
        <tissue evidence="9">Whole body</tissue>
    </source>
</reference>
<evidence type="ECO:0000313" key="8">
    <source>
        <dbReference type="Proteomes" id="UP000504633"/>
    </source>
</evidence>
<feature type="region of interest" description="Disordered" evidence="6">
    <location>
        <begin position="795"/>
        <end position="895"/>
    </location>
</feature>
<evidence type="ECO:0000256" key="5">
    <source>
        <dbReference type="ARBA" id="ARBA00030146"/>
    </source>
</evidence>
<protein>
    <recommendedName>
        <fullName evidence="4">PAX-interacting protein 1</fullName>
    </recommendedName>
    <alternativeName>
        <fullName evidence="5">PAX transactivation activation domain-interacting protein</fullName>
    </alternativeName>
</protein>
<evidence type="ECO:0000313" key="9">
    <source>
        <dbReference type="RefSeq" id="XP_023174228.2"/>
    </source>
</evidence>
<feature type="compositionally biased region" description="Polar residues" evidence="6">
    <location>
        <begin position="708"/>
        <end position="719"/>
    </location>
</feature>
<dbReference type="Pfam" id="PF16589">
    <property type="entry name" value="BRCT_2"/>
    <property type="match status" value="1"/>
</dbReference>
<keyword evidence="2" id="KW-0227">DNA damage</keyword>
<proteinExistence type="predicted"/>
<dbReference type="RefSeq" id="XP_023174228.2">
    <property type="nucleotide sequence ID" value="XM_023318460.2"/>
</dbReference>
<dbReference type="Gene3D" id="2.60.200.20">
    <property type="match status" value="1"/>
</dbReference>
<dbReference type="Pfam" id="PF18221">
    <property type="entry name" value="MU2_FHA"/>
    <property type="match status" value="1"/>
</dbReference>
<dbReference type="SUPFAM" id="SSF52113">
    <property type="entry name" value="BRCT domain"/>
    <property type="match status" value="1"/>
</dbReference>
<feature type="compositionally biased region" description="Basic residues" evidence="6">
    <location>
        <begin position="815"/>
        <end position="824"/>
    </location>
</feature>
<feature type="compositionally biased region" description="Basic and acidic residues" evidence="6">
    <location>
        <begin position="835"/>
        <end position="850"/>
    </location>
</feature>
<gene>
    <name evidence="9" type="primary">LOC111601736</name>
</gene>
<feature type="region of interest" description="Disordered" evidence="6">
    <location>
        <begin position="587"/>
        <end position="634"/>
    </location>
</feature>
<feature type="compositionally biased region" description="Polar residues" evidence="6">
    <location>
        <begin position="587"/>
        <end position="603"/>
    </location>
</feature>
<dbReference type="GeneID" id="111601736"/>
<dbReference type="OrthoDB" id="342264at2759"/>
<dbReference type="InterPro" id="IPR001357">
    <property type="entry name" value="BRCT_dom"/>
</dbReference>
<feature type="region of interest" description="Disordered" evidence="6">
    <location>
        <begin position="653"/>
        <end position="719"/>
    </location>
</feature>
<name>A0A6J1M748_DROHY</name>
<dbReference type="Gene3D" id="3.40.50.10190">
    <property type="entry name" value="BRCT domain"/>
    <property type="match status" value="2"/>
</dbReference>
<dbReference type="KEGG" id="dhe:111601736"/>
<dbReference type="CDD" id="cd17744">
    <property type="entry name" value="BRCT_MDC1_rpt1"/>
    <property type="match status" value="1"/>
</dbReference>
<dbReference type="GO" id="GO:0006974">
    <property type="term" value="P:DNA damage response"/>
    <property type="evidence" value="ECO:0007669"/>
    <property type="project" value="UniProtKB-KW"/>
</dbReference>
<feature type="compositionally biased region" description="Basic and acidic residues" evidence="6">
    <location>
        <begin position="744"/>
        <end position="757"/>
    </location>
</feature>
<dbReference type="Proteomes" id="UP000504633">
    <property type="component" value="Unplaced"/>
</dbReference>
<accession>A0A6J1M748</accession>
<dbReference type="PANTHER" id="PTHR23196">
    <property type="entry name" value="PAX TRANSCRIPTION ACTIVATION DOMAIN INTERACTING PROTEIN"/>
    <property type="match status" value="1"/>
</dbReference>
<feature type="region of interest" description="Disordered" evidence="6">
    <location>
        <begin position="107"/>
        <end position="142"/>
    </location>
</feature>
<evidence type="ECO:0000259" key="7">
    <source>
        <dbReference type="PROSITE" id="PS50172"/>
    </source>
</evidence>
<evidence type="ECO:0000256" key="1">
    <source>
        <dbReference type="ARBA" id="ARBA00004123"/>
    </source>
</evidence>
<dbReference type="InterPro" id="IPR036420">
    <property type="entry name" value="BRCT_dom_sf"/>
</dbReference>
<feature type="compositionally biased region" description="Basic and acidic residues" evidence="6">
    <location>
        <begin position="795"/>
        <end position="814"/>
    </location>
</feature>
<evidence type="ECO:0000256" key="2">
    <source>
        <dbReference type="ARBA" id="ARBA00022763"/>
    </source>
</evidence>
<feature type="compositionally biased region" description="Acidic residues" evidence="6">
    <location>
        <begin position="109"/>
        <end position="118"/>
    </location>
</feature>